<sequence length="183" mass="20150">MRADVRRIGSRSIRKDRWNPASRFMKAHLIFATLLCPRRHLSHPGGPISGHFRSTSGALYVTLCPFYVLVGAMLARPSVAPNADCVATSPQPQPQMVATTLREYDSTTLAWKGISTPVPETSVPSTDIVDERRLLVVALRKRRQQSKTTKGSATNKATSANITPETTTSRVQWRPTAMPRIAA</sequence>
<gene>
    <name evidence="2" type="ORF">HPB51_005941</name>
</gene>
<dbReference type="AlphaFoldDB" id="A0A9J6ERQ0"/>
<evidence type="ECO:0000256" key="1">
    <source>
        <dbReference type="SAM" id="MobiDB-lite"/>
    </source>
</evidence>
<comment type="caution">
    <text evidence="2">The sequence shown here is derived from an EMBL/GenBank/DDBJ whole genome shotgun (WGS) entry which is preliminary data.</text>
</comment>
<evidence type="ECO:0000313" key="3">
    <source>
        <dbReference type="Proteomes" id="UP000821866"/>
    </source>
</evidence>
<feature type="compositionally biased region" description="Polar residues" evidence="1">
    <location>
        <begin position="146"/>
        <end position="171"/>
    </location>
</feature>
<dbReference type="EMBL" id="JABSTU010000002">
    <property type="protein sequence ID" value="KAH8036813.1"/>
    <property type="molecule type" value="Genomic_DNA"/>
</dbReference>
<organism evidence="2 3">
    <name type="scientific">Rhipicephalus microplus</name>
    <name type="common">Cattle tick</name>
    <name type="synonym">Boophilus microplus</name>
    <dbReference type="NCBI Taxonomy" id="6941"/>
    <lineage>
        <taxon>Eukaryota</taxon>
        <taxon>Metazoa</taxon>
        <taxon>Ecdysozoa</taxon>
        <taxon>Arthropoda</taxon>
        <taxon>Chelicerata</taxon>
        <taxon>Arachnida</taxon>
        <taxon>Acari</taxon>
        <taxon>Parasitiformes</taxon>
        <taxon>Ixodida</taxon>
        <taxon>Ixodoidea</taxon>
        <taxon>Ixodidae</taxon>
        <taxon>Rhipicephalinae</taxon>
        <taxon>Rhipicephalus</taxon>
        <taxon>Boophilus</taxon>
    </lineage>
</organism>
<evidence type="ECO:0000313" key="2">
    <source>
        <dbReference type="EMBL" id="KAH8036813.1"/>
    </source>
</evidence>
<protein>
    <submittedName>
        <fullName evidence="2">Uncharacterized protein</fullName>
    </submittedName>
</protein>
<reference evidence="2" key="2">
    <citation type="submission" date="2021-09" db="EMBL/GenBank/DDBJ databases">
        <authorList>
            <person name="Jia N."/>
            <person name="Wang J."/>
            <person name="Shi W."/>
            <person name="Du L."/>
            <person name="Sun Y."/>
            <person name="Zhan W."/>
            <person name="Jiang J."/>
            <person name="Wang Q."/>
            <person name="Zhang B."/>
            <person name="Ji P."/>
            <person name="Sakyi L.B."/>
            <person name="Cui X."/>
            <person name="Yuan T."/>
            <person name="Jiang B."/>
            <person name="Yang W."/>
            <person name="Lam T.T.-Y."/>
            <person name="Chang Q."/>
            <person name="Ding S."/>
            <person name="Wang X."/>
            <person name="Zhu J."/>
            <person name="Ruan X."/>
            <person name="Zhao L."/>
            <person name="Wei J."/>
            <person name="Que T."/>
            <person name="Du C."/>
            <person name="Cheng J."/>
            <person name="Dai P."/>
            <person name="Han X."/>
            <person name="Huang E."/>
            <person name="Gao Y."/>
            <person name="Liu J."/>
            <person name="Shao H."/>
            <person name="Ye R."/>
            <person name="Li L."/>
            <person name="Wei W."/>
            <person name="Wang X."/>
            <person name="Wang C."/>
            <person name="Huo Q."/>
            <person name="Li W."/>
            <person name="Guo W."/>
            <person name="Chen H."/>
            <person name="Chen S."/>
            <person name="Zhou L."/>
            <person name="Zhou L."/>
            <person name="Ni X."/>
            <person name="Tian J."/>
            <person name="Zhou Y."/>
            <person name="Sheng Y."/>
            <person name="Liu T."/>
            <person name="Pan Y."/>
            <person name="Xia L."/>
            <person name="Li J."/>
            <person name="Zhao F."/>
            <person name="Cao W."/>
        </authorList>
    </citation>
    <scope>NUCLEOTIDE SEQUENCE</scope>
    <source>
        <strain evidence="2">Rmic-2018</strain>
        <tissue evidence="2">Larvae</tissue>
    </source>
</reference>
<dbReference type="Proteomes" id="UP000821866">
    <property type="component" value="Chromosome 10"/>
</dbReference>
<accession>A0A9J6ERQ0</accession>
<name>A0A9J6ERQ0_RHIMP</name>
<feature type="region of interest" description="Disordered" evidence="1">
    <location>
        <begin position="141"/>
        <end position="183"/>
    </location>
</feature>
<proteinExistence type="predicted"/>
<reference evidence="2" key="1">
    <citation type="journal article" date="2020" name="Cell">
        <title>Large-Scale Comparative Analyses of Tick Genomes Elucidate Their Genetic Diversity and Vector Capacities.</title>
        <authorList>
            <consortium name="Tick Genome and Microbiome Consortium (TIGMIC)"/>
            <person name="Jia N."/>
            <person name="Wang J."/>
            <person name="Shi W."/>
            <person name="Du L."/>
            <person name="Sun Y."/>
            <person name="Zhan W."/>
            <person name="Jiang J.F."/>
            <person name="Wang Q."/>
            <person name="Zhang B."/>
            <person name="Ji P."/>
            <person name="Bell-Sakyi L."/>
            <person name="Cui X.M."/>
            <person name="Yuan T.T."/>
            <person name="Jiang B.G."/>
            <person name="Yang W.F."/>
            <person name="Lam T.T."/>
            <person name="Chang Q.C."/>
            <person name="Ding S.J."/>
            <person name="Wang X.J."/>
            <person name="Zhu J.G."/>
            <person name="Ruan X.D."/>
            <person name="Zhao L."/>
            <person name="Wei J.T."/>
            <person name="Ye R.Z."/>
            <person name="Que T.C."/>
            <person name="Du C.H."/>
            <person name="Zhou Y.H."/>
            <person name="Cheng J.X."/>
            <person name="Dai P.F."/>
            <person name="Guo W.B."/>
            <person name="Han X.H."/>
            <person name="Huang E.J."/>
            <person name="Li L.F."/>
            <person name="Wei W."/>
            <person name="Gao Y.C."/>
            <person name="Liu J.Z."/>
            <person name="Shao H.Z."/>
            <person name="Wang X."/>
            <person name="Wang C.C."/>
            <person name="Yang T.C."/>
            <person name="Huo Q.B."/>
            <person name="Li W."/>
            <person name="Chen H.Y."/>
            <person name="Chen S.E."/>
            <person name="Zhou L.G."/>
            <person name="Ni X.B."/>
            <person name="Tian J.H."/>
            <person name="Sheng Y."/>
            <person name="Liu T."/>
            <person name="Pan Y.S."/>
            <person name="Xia L.Y."/>
            <person name="Li J."/>
            <person name="Zhao F."/>
            <person name="Cao W.C."/>
        </authorList>
    </citation>
    <scope>NUCLEOTIDE SEQUENCE</scope>
    <source>
        <strain evidence="2">Rmic-2018</strain>
    </source>
</reference>
<keyword evidence="3" id="KW-1185">Reference proteome</keyword>